<dbReference type="AlphaFoldDB" id="A0AAN7ZNL5"/>
<keyword evidence="6 9" id="KW-0804">Transcription</keyword>
<dbReference type="GO" id="GO:0003712">
    <property type="term" value="F:transcription coregulator activity"/>
    <property type="evidence" value="ECO:0007669"/>
    <property type="project" value="UniProtKB-UniRule"/>
</dbReference>
<gene>
    <name evidence="12" type="primary">RGR1</name>
    <name evidence="12" type="ORF">LTR97_006129</name>
</gene>
<dbReference type="EMBL" id="JAVRQU010000008">
    <property type="protein sequence ID" value="KAK5699995.1"/>
    <property type="molecule type" value="Genomic_DNA"/>
</dbReference>
<dbReference type="Pfam" id="PF08638">
    <property type="entry name" value="Med14"/>
    <property type="match status" value="1"/>
</dbReference>
<evidence type="ECO:0000256" key="9">
    <source>
        <dbReference type="RuleBase" id="RU365082"/>
    </source>
</evidence>
<sequence length="1070" mass="119016">MDQQSGLGSQELKKNRSNAQGALVGARLPPSSDFVPAHLNGVPANGENGAVVNGQPLKAVAATTNGDHADTIMALAESEPPPNLEQPWRNEPDNKPLGKLMDRLAQQCYIDLIQTLNDMTAEDAAVDGLSKANGMSPQGTLDTSEVSLRKKRKLLDFAHDQRDRFTKTLVLSDWSRNAEDMAKFIDLRIHLDNQRDGFVKAGNAIAATKWKSIGFKVPAPNIVGAMELLSTGTASWVPDMGYIPPKRLTAKQLLKTLKNMNVTLSTRLNLHEELPPHMQDYHVAEGRATFTVPGEFEVDLSVADEEDTSPFYFIDIRFLFSPSSDVLNDQIRAHLETQTNGALAVKGLKGCYDFLHSFVLTHKINILRSQGAELIRGKWFEYIKVEHLRRSLVVQYWAGMPGPKSWFEIGISSGKSEKRGTRRATPRLSVRWFRKGQEVKDEVLSFDWEALSLEKCLMMVIGLAAKTENAALEAEPVVADGAVPEDSTLRLRLPSMRNPLNVRLEPITGQFSISPPTNVTLHNERILNANPQVEVPLLLAALVCAVVQEKVHKQGELLDWRELRDLVGMEQRLGQHVLHRTVFSIPGWGERWALAVGFSLSGERWWIVQLKEGTKDVTNVCELQLKKSLGEQATQVSRVNLLSIERFAVAEVSYEVFSEQLRALKIPHHHQKPEPLSEDGVDAGQHNSGSIYVQFAALLRDPSDISWKPWATDSIRLSHHGIDDCEDGTDAHTTRTLVRHDLRLTREPGRMNRLQQHLTKSGDRTVAMNASGALALSLRTPFGEPLVGHIRTRLRSIERLDQYVTTLQRHHYNLTTVTMNQLSFTYHASAPSLHARLSFANDGSTPIRLQLEPAASNPTQRIRVLLEQGLNSRRADAFEGFAKFLRLTLPMLRAWDRIETAHLARQTAVVNVRGAASYGITYKAPLPPCTFSIQLKEKRNGNKPSMRWHLEVKGKPDPVIAEDLAKKLKALWQSKGDGGCWEGNGSGATADAAGLGSLLDRLDEIVRTSNASRPVSEQPREVTAAPRETVIKQQQPPALKEPQKKPAVRPVKAPVKVLAHTKEPEYITLD</sequence>
<evidence type="ECO:0000256" key="2">
    <source>
        <dbReference type="ARBA" id="ARBA00007813"/>
    </source>
</evidence>
<protein>
    <recommendedName>
        <fullName evidence="3 9">Mediator of RNA polymerase II transcription subunit 14</fullName>
    </recommendedName>
    <alternativeName>
        <fullName evidence="8 9">Mediator complex subunit 14</fullName>
    </alternativeName>
</protein>
<feature type="region of interest" description="Disordered" evidence="10">
    <location>
        <begin position="1"/>
        <end position="29"/>
    </location>
</feature>
<dbReference type="GO" id="GO:0016592">
    <property type="term" value="C:mediator complex"/>
    <property type="evidence" value="ECO:0007669"/>
    <property type="project" value="UniProtKB-UniRule"/>
</dbReference>
<evidence type="ECO:0000256" key="3">
    <source>
        <dbReference type="ARBA" id="ARBA00019619"/>
    </source>
</evidence>
<comment type="subunit">
    <text evidence="9">Component of the Mediator complex.</text>
</comment>
<evidence type="ECO:0000256" key="4">
    <source>
        <dbReference type="ARBA" id="ARBA00023015"/>
    </source>
</evidence>
<evidence type="ECO:0000256" key="1">
    <source>
        <dbReference type="ARBA" id="ARBA00004123"/>
    </source>
</evidence>
<name>A0AAN7ZNL5_9PEZI</name>
<dbReference type="GO" id="GO:0070847">
    <property type="term" value="C:core mediator complex"/>
    <property type="evidence" value="ECO:0007669"/>
    <property type="project" value="TreeGrafter"/>
</dbReference>
<evidence type="ECO:0000313" key="13">
    <source>
        <dbReference type="Proteomes" id="UP001310594"/>
    </source>
</evidence>
<evidence type="ECO:0000256" key="5">
    <source>
        <dbReference type="ARBA" id="ARBA00023159"/>
    </source>
</evidence>
<dbReference type="PANTHER" id="PTHR12809">
    <property type="entry name" value="MEDIATOR COMPLEX SUBUNIT"/>
    <property type="match status" value="1"/>
</dbReference>
<comment type="subcellular location">
    <subcellularLocation>
        <location evidence="1 9">Nucleus</location>
    </subcellularLocation>
</comment>
<proteinExistence type="inferred from homology"/>
<organism evidence="12 13">
    <name type="scientific">Elasticomyces elasticus</name>
    <dbReference type="NCBI Taxonomy" id="574655"/>
    <lineage>
        <taxon>Eukaryota</taxon>
        <taxon>Fungi</taxon>
        <taxon>Dikarya</taxon>
        <taxon>Ascomycota</taxon>
        <taxon>Pezizomycotina</taxon>
        <taxon>Dothideomycetes</taxon>
        <taxon>Dothideomycetidae</taxon>
        <taxon>Mycosphaerellales</taxon>
        <taxon>Teratosphaeriaceae</taxon>
        <taxon>Elasticomyces</taxon>
    </lineage>
</organism>
<evidence type="ECO:0000313" key="12">
    <source>
        <dbReference type="EMBL" id="KAK5699995.1"/>
    </source>
</evidence>
<feature type="domain" description="Mediator complex subunit MED14 N-terminal" evidence="11">
    <location>
        <begin position="96"/>
        <end position="304"/>
    </location>
</feature>
<dbReference type="InterPro" id="IPR055122">
    <property type="entry name" value="Med14_N"/>
</dbReference>
<evidence type="ECO:0000256" key="10">
    <source>
        <dbReference type="SAM" id="MobiDB-lite"/>
    </source>
</evidence>
<keyword evidence="5 9" id="KW-0010">Activator</keyword>
<keyword evidence="7 9" id="KW-0539">Nucleus</keyword>
<feature type="region of interest" description="Disordered" evidence="10">
    <location>
        <begin position="1009"/>
        <end position="1056"/>
    </location>
</feature>
<evidence type="ECO:0000256" key="7">
    <source>
        <dbReference type="ARBA" id="ARBA00023242"/>
    </source>
</evidence>
<comment type="caution">
    <text evidence="12">The sequence shown here is derived from an EMBL/GenBank/DDBJ whole genome shotgun (WGS) entry which is preliminary data.</text>
</comment>
<evidence type="ECO:0000256" key="8">
    <source>
        <dbReference type="ARBA" id="ARBA00032007"/>
    </source>
</evidence>
<dbReference type="Proteomes" id="UP001310594">
    <property type="component" value="Unassembled WGS sequence"/>
</dbReference>
<accession>A0AAN7ZNL5</accession>
<dbReference type="PANTHER" id="PTHR12809:SF2">
    <property type="entry name" value="MEDIATOR OF RNA POLYMERASE II TRANSCRIPTION SUBUNIT 14"/>
    <property type="match status" value="1"/>
</dbReference>
<keyword evidence="4 9" id="KW-0805">Transcription regulation</keyword>
<comment type="similarity">
    <text evidence="2 9">Belongs to the Mediator complex subunit 14 family.</text>
</comment>
<reference evidence="12" key="1">
    <citation type="submission" date="2023-08" db="EMBL/GenBank/DDBJ databases">
        <title>Black Yeasts Isolated from many extreme environments.</title>
        <authorList>
            <person name="Coleine C."/>
            <person name="Stajich J.E."/>
            <person name="Selbmann L."/>
        </authorList>
    </citation>
    <scope>NUCLEOTIDE SEQUENCE</scope>
    <source>
        <strain evidence="12">CCFEE 5810</strain>
    </source>
</reference>
<dbReference type="GO" id="GO:0006357">
    <property type="term" value="P:regulation of transcription by RNA polymerase II"/>
    <property type="evidence" value="ECO:0007669"/>
    <property type="project" value="InterPro"/>
</dbReference>
<evidence type="ECO:0000256" key="6">
    <source>
        <dbReference type="ARBA" id="ARBA00023163"/>
    </source>
</evidence>
<evidence type="ECO:0000259" key="11">
    <source>
        <dbReference type="Pfam" id="PF08638"/>
    </source>
</evidence>
<dbReference type="InterPro" id="IPR013947">
    <property type="entry name" value="Mediator_Med14"/>
</dbReference>
<comment type="function">
    <text evidence="9">Component of the Mediator complex, a coactivator involved in the regulated transcription of nearly all RNA polymerase II-dependent genes. Mediator functions as a bridge to convey information from gene-specific regulatory proteins to the basal RNA polymerase II transcription machinery. Mediator is recruited to promoters by direct interactions with regulatory proteins and serves as a scaffold for the assembly of a functional preinitiation complex with RNA polymerase II and the general transcription factors.</text>
</comment>